<evidence type="ECO:0000313" key="1">
    <source>
        <dbReference type="EMBL" id="CAG8675172.1"/>
    </source>
</evidence>
<feature type="non-terminal residue" evidence="1">
    <location>
        <position position="60"/>
    </location>
</feature>
<proteinExistence type="predicted"/>
<reference evidence="1" key="1">
    <citation type="submission" date="2021-06" db="EMBL/GenBank/DDBJ databases">
        <authorList>
            <person name="Kallberg Y."/>
            <person name="Tangrot J."/>
            <person name="Rosling A."/>
        </authorList>
    </citation>
    <scope>NUCLEOTIDE SEQUENCE</scope>
    <source>
        <strain evidence="1">AU212A</strain>
    </source>
</reference>
<organism evidence="1 2">
    <name type="scientific">Scutellospora calospora</name>
    <dbReference type="NCBI Taxonomy" id="85575"/>
    <lineage>
        <taxon>Eukaryota</taxon>
        <taxon>Fungi</taxon>
        <taxon>Fungi incertae sedis</taxon>
        <taxon>Mucoromycota</taxon>
        <taxon>Glomeromycotina</taxon>
        <taxon>Glomeromycetes</taxon>
        <taxon>Diversisporales</taxon>
        <taxon>Gigasporaceae</taxon>
        <taxon>Scutellospora</taxon>
    </lineage>
</organism>
<keyword evidence="2" id="KW-1185">Reference proteome</keyword>
<protein>
    <submittedName>
        <fullName evidence="1">3335_t:CDS:1</fullName>
    </submittedName>
</protein>
<dbReference type="EMBL" id="CAJVPM010029987">
    <property type="protein sequence ID" value="CAG8675172.1"/>
    <property type="molecule type" value="Genomic_DNA"/>
</dbReference>
<dbReference type="Proteomes" id="UP000789860">
    <property type="component" value="Unassembled WGS sequence"/>
</dbReference>
<comment type="caution">
    <text evidence="1">The sequence shown here is derived from an EMBL/GenBank/DDBJ whole genome shotgun (WGS) entry which is preliminary data.</text>
</comment>
<accession>A0ACA9NSZ6</accession>
<name>A0ACA9NSZ6_9GLOM</name>
<evidence type="ECO:0000313" key="2">
    <source>
        <dbReference type="Proteomes" id="UP000789860"/>
    </source>
</evidence>
<gene>
    <name evidence="1" type="ORF">SCALOS_LOCUS9521</name>
</gene>
<sequence>MSSKKETRIALVDYNSDNTLPDSNVRFNSSHEILHLINEFNEKKQYLEKIINKHDEHITN</sequence>